<protein>
    <recommendedName>
        <fullName evidence="10">Cytochrome c-type biogenesis protein CcmE</fullName>
    </recommendedName>
    <alternativeName>
        <fullName evidence="10">Cytochrome c maturation protein E</fullName>
    </alternativeName>
    <alternativeName>
        <fullName evidence="10">Heme chaperone CcmE</fullName>
    </alternativeName>
</protein>
<evidence type="ECO:0000256" key="4">
    <source>
        <dbReference type="ARBA" id="ARBA00022723"/>
    </source>
</evidence>
<dbReference type="AlphaFoldDB" id="A0A937M2E3"/>
<feature type="binding site" description="axial binding residue" evidence="10 11">
    <location>
        <position position="125"/>
    </location>
    <ligand>
        <name>heme</name>
        <dbReference type="ChEBI" id="CHEBI:30413"/>
    </ligand>
    <ligandPart>
        <name>Fe</name>
        <dbReference type="ChEBI" id="CHEBI:18248"/>
    </ligandPart>
</feature>
<dbReference type="GO" id="GO:0005886">
    <property type="term" value="C:plasma membrane"/>
    <property type="evidence" value="ECO:0007669"/>
    <property type="project" value="UniProtKB-SubCell"/>
</dbReference>
<evidence type="ECO:0000256" key="1">
    <source>
        <dbReference type="ARBA" id="ARBA00004370"/>
    </source>
</evidence>
<evidence type="ECO:0000256" key="9">
    <source>
        <dbReference type="ARBA" id="ARBA00023136"/>
    </source>
</evidence>
<evidence type="ECO:0000256" key="2">
    <source>
        <dbReference type="ARBA" id="ARBA00022617"/>
    </source>
</evidence>
<dbReference type="Gene3D" id="2.40.50.140">
    <property type="entry name" value="Nucleic acid-binding proteins"/>
    <property type="match status" value="1"/>
</dbReference>
<keyword evidence="5 10" id="KW-0201">Cytochrome c-type biogenesis</keyword>
<reference evidence="12" key="1">
    <citation type="submission" date="2020-10" db="EMBL/GenBank/DDBJ databases">
        <title>Microbiome of the Black Sea water column analyzed by genome centric metagenomics.</title>
        <authorList>
            <person name="Cabello-Yeves P.J."/>
            <person name="Callieri C."/>
            <person name="Picazo A."/>
            <person name="Mehrshad M."/>
            <person name="Haro-Moreno J.M."/>
            <person name="Roda-Garcia J."/>
            <person name="Dzembekova N."/>
            <person name="Slabakova V."/>
            <person name="Slabakova N."/>
            <person name="Moncheva S."/>
            <person name="Rodriguez-Valera F."/>
        </authorList>
    </citation>
    <scope>NUCLEOTIDE SEQUENCE</scope>
    <source>
        <strain evidence="12">BS30m-G43</strain>
    </source>
</reference>
<sequence length="134" mass="14934">MNKIRKKRLVSVLALVSTSFLGVFLILSALNSNLDYFYTPSELMEVEIPQNKRVKLGGMVEKNSVVKNGTNITFNITDYQETISVSFNGVVPDLFKEGSGIVAYGKLINNRLVAENIFAKHDENYMPPSIEISS</sequence>
<evidence type="ECO:0000256" key="5">
    <source>
        <dbReference type="ARBA" id="ARBA00022748"/>
    </source>
</evidence>
<accession>A0A937M2E3</accession>
<comment type="subcellular location">
    <subcellularLocation>
        <location evidence="10">Cell membrane</location>
        <topology evidence="10">Single-pass type II membrane protein</topology>
    </subcellularLocation>
    <subcellularLocation>
        <location evidence="1">Membrane</location>
    </subcellularLocation>
</comment>
<dbReference type="GO" id="GO:0046872">
    <property type="term" value="F:metal ion binding"/>
    <property type="evidence" value="ECO:0007669"/>
    <property type="project" value="UniProtKB-KW"/>
</dbReference>
<dbReference type="Proteomes" id="UP000705230">
    <property type="component" value="Unassembled WGS sequence"/>
</dbReference>
<comment type="caution">
    <text evidence="12">The sequence shown here is derived from an EMBL/GenBank/DDBJ whole genome shotgun (WGS) entry which is preliminary data.</text>
</comment>
<evidence type="ECO:0000256" key="11">
    <source>
        <dbReference type="PIRSR" id="PIRSR604329-50"/>
    </source>
</evidence>
<gene>
    <name evidence="10 12" type="primary">ccmE</name>
    <name evidence="10" type="synonym">cycJ</name>
    <name evidence="12" type="ORF">ISR29_03925</name>
</gene>
<feature type="binding site" description="covalent" evidence="10 11">
    <location>
        <position position="121"/>
    </location>
    <ligand>
        <name>heme</name>
        <dbReference type="ChEBI" id="CHEBI:30413"/>
    </ligand>
</feature>
<keyword evidence="3 10" id="KW-0812">Transmembrane</keyword>
<comment type="function">
    <text evidence="10">Heme chaperone required for the biogenesis of c-type cytochromes. Transiently binds heme delivered by CcmC and transfers the heme to apo-cytochromes in a process facilitated by CcmF and CcmH.</text>
</comment>
<dbReference type="GO" id="GO:0017003">
    <property type="term" value="P:protein-heme linkage"/>
    <property type="evidence" value="ECO:0007669"/>
    <property type="project" value="UniProtKB-UniRule"/>
</dbReference>
<keyword evidence="2 10" id="KW-0349">Heme</keyword>
<dbReference type="GO" id="GO:0017004">
    <property type="term" value="P:cytochrome complex assembly"/>
    <property type="evidence" value="ECO:0007669"/>
    <property type="project" value="UniProtKB-KW"/>
</dbReference>
<feature type="topological domain" description="Extracellular" evidence="10">
    <location>
        <begin position="30"/>
        <end position="134"/>
    </location>
</feature>
<keyword evidence="4 10" id="KW-0479">Metal-binding</keyword>
<dbReference type="InterPro" id="IPR036127">
    <property type="entry name" value="CcmE-like_sf"/>
</dbReference>
<keyword evidence="6 10" id="KW-0735">Signal-anchor</keyword>
<dbReference type="PANTHER" id="PTHR34128">
    <property type="entry name" value="CYTOCHROME C-TYPE BIOGENESIS PROTEIN CCME HOMOLOG, MITOCHONDRIAL"/>
    <property type="match status" value="1"/>
</dbReference>
<evidence type="ECO:0000313" key="13">
    <source>
        <dbReference type="Proteomes" id="UP000705230"/>
    </source>
</evidence>
<dbReference type="PANTHER" id="PTHR34128:SF2">
    <property type="entry name" value="CYTOCHROME C-TYPE BIOGENESIS PROTEIN CCME HOMOLOG, MITOCHONDRIAL"/>
    <property type="match status" value="1"/>
</dbReference>
<keyword evidence="8 10" id="KW-0408">Iron</keyword>
<organism evidence="12 13">
    <name type="scientific">SAR86 cluster bacterium</name>
    <dbReference type="NCBI Taxonomy" id="2030880"/>
    <lineage>
        <taxon>Bacteria</taxon>
        <taxon>Pseudomonadati</taxon>
        <taxon>Pseudomonadota</taxon>
        <taxon>Gammaproteobacteria</taxon>
        <taxon>SAR86 cluster</taxon>
    </lineage>
</organism>
<proteinExistence type="inferred from homology"/>
<evidence type="ECO:0000313" key="12">
    <source>
        <dbReference type="EMBL" id="MBL6903331.1"/>
    </source>
</evidence>
<dbReference type="InterPro" id="IPR004329">
    <property type="entry name" value="CcmE"/>
</dbReference>
<dbReference type="SUPFAM" id="SSF82093">
    <property type="entry name" value="Heme chaperone CcmE"/>
    <property type="match status" value="1"/>
</dbReference>
<evidence type="ECO:0000256" key="6">
    <source>
        <dbReference type="ARBA" id="ARBA00022968"/>
    </source>
</evidence>
<keyword evidence="9 10" id="KW-0472">Membrane</keyword>
<feature type="topological domain" description="Cytoplasmic" evidence="10">
    <location>
        <begin position="1"/>
        <end position="8"/>
    </location>
</feature>
<dbReference type="GO" id="GO:0020037">
    <property type="term" value="F:heme binding"/>
    <property type="evidence" value="ECO:0007669"/>
    <property type="project" value="InterPro"/>
</dbReference>
<keyword evidence="10" id="KW-1003">Cell membrane</keyword>
<dbReference type="Pfam" id="PF03100">
    <property type="entry name" value="CcmE"/>
    <property type="match status" value="1"/>
</dbReference>
<comment type="similarity">
    <text evidence="10">Belongs to the CcmE/CycJ family.</text>
</comment>
<name>A0A937M2E3_9GAMM</name>
<dbReference type="InterPro" id="IPR012340">
    <property type="entry name" value="NA-bd_OB-fold"/>
</dbReference>
<dbReference type="EMBL" id="JADHSG010000004">
    <property type="protein sequence ID" value="MBL6903331.1"/>
    <property type="molecule type" value="Genomic_DNA"/>
</dbReference>
<evidence type="ECO:0000256" key="3">
    <source>
        <dbReference type="ARBA" id="ARBA00022692"/>
    </source>
</evidence>
<evidence type="ECO:0000256" key="8">
    <source>
        <dbReference type="ARBA" id="ARBA00023004"/>
    </source>
</evidence>
<dbReference type="HAMAP" id="MF_01959">
    <property type="entry name" value="CcmE"/>
    <property type="match status" value="1"/>
</dbReference>
<evidence type="ECO:0000256" key="7">
    <source>
        <dbReference type="ARBA" id="ARBA00022989"/>
    </source>
</evidence>
<dbReference type="NCBIfam" id="NF009727">
    <property type="entry name" value="PRK13254.1-1"/>
    <property type="match status" value="1"/>
</dbReference>
<keyword evidence="7 10" id="KW-1133">Transmembrane helix</keyword>
<evidence type="ECO:0000256" key="10">
    <source>
        <dbReference type="HAMAP-Rule" id="MF_01959"/>
    </source>
</evidence>